<dbReference type="SUPFAM" id="SSF51182">
    <property type="entry name" value="RmlC-like cupins"/>
    <property type="match status" value="1"/>
</dbReference>
<dbReference type="RefSeq" id="WP_261521383.1">
    <property type="nucleotide sequence ID" value="NZ_JAODNW010000018.1"/>
</dbReference>
<comment type="subunit">
    <text evidence="5">Homodimer.</text>
</comment>
<evidence type="ECO:0000256" key="4">
    <source>
        <dbReference type="ARBA" id="ARBA00019595"/>
    </source>
</evidence>
<name>A0ABV6D6A5_9HYPH</name>
<accession>A0ABV6D6A5</accession>
<evidence type="ECO:0000256" key="5">
    <source>
        <dbReference type="RuleBase" id="RU364069"/>
    </source>
</evidence>
<dbReference type="EMBL" id="JBHLXD010000009">
    <property type="protein sequence ID" value="MFC0208156.1"/>
    <property type="molecule type" value="Genomic_DNA"/>
</dbReference>
<dbReference type="GO" id="GO:0008830">
    <property type="term" value="F:dTDP-4-dehydrorhamnose 3,5-epimerase activity"/>
    <property type="evidence" value="ECO:0007669"/>
    <property type="project" value="UniProtKB-EC"/>
</dbReference>
<dbReference type="Proteomes" id="UP001589755">
    <property type="component" value="Unassembled WGS sequence"/>
</dbReference>
<dbReference type="Gene3D" id="2.60.120.10">
    <property type="entry name" value="Jelly Rolls"/>
    <property type="match status" value="1"/>
</dbReference>
<evidence type="ECO:0000313" key="7">
    <source>
        <dbReference type="Proteomes" id="UP001589755"/>
    </source>
</evidence>
<dbReference type="EC" id="5.1.3.13" evidence="3 5"/>
<comment type="caution">
    <text evidence="6">The sequence shown here is derived from an EMBL/GenBank/DDBJ whole genome shotgun (WGS) entry which is preliminary data.</text>
</comment>
<evidence type="ECO:0000256" key="3">
    <source>
        <dbReference type="ARBA" id="ARBA00012098"/>
    </source>
</evidence>
<dbReference type="InterPro" id="IPR000888">
    <property type="entry name" value="RmlC-like"/>
</dbReference>
<evidence type="ECO:0000313" key="6">
    <source>
        <dbReference type="EMBL" id="MFC0208156.1"/>
    </source>
</evidence>
<gene>
    <name evidence="6" type="primary">rfbC</name>
    <name evidence="6" type="ORF">ACFFJ2_07060</name>
</gene>
<comment type="function">
    <text evidence="2 5">Catalyzes the epimerization of the C3' and C5'positions of dTDP-6-deoxy-D-xylo-4-hexulose, forming dTDP-6-deoxy-L-lyxo-4-hexulose.</text>
</comment>
<organism evidence="6 7">
    <name type="scientific">Chelativorans intermedius</name>
    <dbReference type="NCBI Taxonomy" id="515947"/>
    <lineage>
        <taxon>Bacteria</taxon>
        <taxon>Pseudomonadati</taxon>
        <taxon>Pseudomonadota</taxon>
        <taxon>Alphaproteobacteria</taxon>
        <taxon>Hyphomicrobiales</taxon>
        <taxon>Phyllobacteriaceae</taxon>
        <taxon>Chelativorans</taxon>
    </lineage>
</organism>
<sequence length="179" mass="20011">MKFSKTHLAGVWLIESEPFTDERGSFARIFCGREFGARGLETRFVQHNVSRTVRAGTLRGLHFQKAPHGETKLVSCLAGAIWDVVIDLRRDSPTFLQSLGVELTSSNNRLLYVPEGFAHGFQTLADNVAVSYLMSQFYVPEASAGLRFDDPALAIAWPRVPTVLSRKDRNWPLLEQSAC</sequence>
<protein>
    <recommendedName>
        <fullName evidence="4 5">dTDP-4-dehydrorhamnose 3,5-epimerase</fullName>
        <ecNumber evidence="3 5">5.1.3.13</ecNumber>
    </recommendedName>
    <alternativeName>
        <fullName evidence="5">Thymidine diphospho-4-keto-rhamnose 3,5-epimerase</fullName>
    </alternativeName>
</protein>
<reference evidence="6 7" key="1">
    <citation type="submission" date="2024-09" db="EMBL/GenBank/DDBJ databases">
        <authorList>
            <person name="Sun Q."/>
            <person name="Mori K."/>
        </authorList>
    </citation>
    <scope>NUCLEOTIDE SEQUENCE [LARGE SCALE GENOMIC DNA]</scope>
    <source>
        <strain evidence="6 7">CCM 8543</strain>
    </source>
</reference>
<dbReference type="NCBIfam" id="TIGR01221">
    <property type="entry name" value="rmlC"/>
    <property type="match status" value="1"/>
</dbReference>
<dbReference type="InterPro" id="IPR011051">
    <property type="entry name" value="RmlC_Cupin_sf"/>
</dbReference>
<dbReference type="CDD" id="cd00438">
    <property type="entry name" value="cupin_RmlC"/>
    <property type="match status" value="1"/>
</dbReference>
<dbReference type="PANTHER" id="PTHR21047">
    <property type="entry name" value="DTDP-6-DEOXY-D-GLUCOSE-3,5 EPIMERASE"/>
    <property type="match status" value="1"/>
</dbReference>
<comment type="catalytic activity">
    <reaction evidence="1 5">
        <text>dTDP-4-dehydro-6-deoxy-alpha-D-glucose = dTDP-4-dehydro-beta-L-rhamnose</text>
        <dbReference type="Rhea" id="RHEA:16969"/>
        <dbReference type="ChEBI" id="CHEBI:57649"/>
        <dbReference type="ChEBI" id="CHEBI:62830"/>
        <dbReference type="EC" id="5.1.3.13"/>
    </reaction>
</comment>
<evidence type="ECO:0000256" key="1">
    <source>
        <dbReference type="ARBA" id="ARBA00001298"/>
    </source>
</evidence>
<comment type="similarity">
    <text evidence="5">Belongs to the dTDP-4-dehydrorhamnose 3,5-epimerase family.</text>
</comment>
<keyword evidence="7" id="KW-1185">Reference proteome</keyword>
<dbReference type="PANTHER" id="PTHR21047:SF2">
    <property type="entry name" value="THYMIDINE DIPHOSPHO-4-KETO-RHAMNOSE 3,5-EPIMERASE"/>
    <property type="match status" value="1"/>
</dbReference>
<dbReference type="InterPro" id="IPR014710">
    <property type="entry name" value="RmlC-like_jellyroll"/>
</dbReference>
<comment type="pathway">
    <text evidence="5">Carbohydrate biosynthesis; dTDP-L-rhamnose biosynthesis.</text>
</comment>
<evidence type="ECO:0000256" key="2">
    <source>
        <dbReference type="ARBA" id="ARBA00001997"/>
    </source>
</evidence>
<keyword evidence="5 6" id="KW-0413">Isomerase</keyword>
<dbReference type="Pfam" id="PF00908">
    <property type="entry name" value="dTDP_sugar_isom"/>
    <property type="match status" value="1"/>
</dbReference>
<proteinExistence type="inferred from homology"/>